<feature type="transmembrane region" description="Helical" evidence="8">
    <location>
        <begin position="25"/>
        <end position="44"/>
    </location>
</feature>
<organism evidence="10 11">
    <name type="scientific">Candidatus Muproteobacteria bacterium RIFCSPHIGHO2_01_FULL_65_16</name>
    <dbReference type="NCBI Taxonomy" id="1817764"/>
    <lineage>
        <taxon>Bacteria</taxon>
        <taxon>Pseudomonadati</taxon>
        <taxon>Pseudomonadota</taxon>
        <taxon>Candidatus Muproteobacteria</taxon>
    </lineage>
</organism>
<accession>A0A1F6TH94</accession>
<reference evidence="10 11" key="1">
    <citation type="journal article" date="2016" name="Nat. Commun.">
        <title>Thousands of microbial genomes shed light on interconnected biogeochemical processes in an aquifer system.</title>
        <authorList>
            <person name="Anantharaman K."/>
            <person name="Brown C.T."/>
            <person name="Hug L.A."/>
            <person name="Sharon I."/>
            <person name="Castelle C.J."/>
            <person name="Probst A.J."/>
            <person name="Thomas B.C."/>
            <person name="Singh A."/>
            <person name="Wilkins M.J."/>
            <person name="Karaoz U."/>
            <person name="Brodie E.L."/>
            <person name="Williams K.H."/>
            <person name="Hubbard S.S."/>
            <person name="Banfield J.F."/>
        </authorList>
    </citation>
    <scope>NUCLEOTIDE SEQUENCE [LARGE SCALE GENOMIC DNA]</scope>
</reference>
<comment type="subcellular location">
    <subcellularLocation>
        <location evidence="1">Cell membrane</location>
        <topology evidence="1">Multi-pass membrane protein</topology>
    </subcellularLocation>
</comment>
<keyword evidence="6 8" id="KW-1133">Transmembrane helix</keyword>
<proteinExistence type="inferred from homology"/>
<evidence type="ECO:0000259" key="9">
    <source>
        <dbReference type="PROSITE" id="PS51012"/>
    </source>
</evidence>
<keyword evidence="5 8" id="KW-0812">Transmembrane</keyword>
<evidence type="ECO:0000256" key="4">
    <source>
        <dbReference type="ARBA" id="ARBA00022475"/>
    </source>
</evidence>
<dbReference type="EMBL" id="MFSY01000122">
    <property type="protein sequence ID" value="OGI44481.1"/>
    <property type="molecule type" value="Genomic_DNA"/>
</dbReference>
<protein>
    <recommendedName>
        <fullName evidence="9">ABC transmembrane type-2 domain-containing protein</fullName>
    </recommendedName>
</protein>
<feature type="domain" description="ABC transmembrane type-2" evidence="9">
    <location>
        <begin position="195"/>
        <end position="430"/>
    </location>
</feature>
<feature type="transmembrane region" description="Helical" evidence="8">
    <location>
        <begin position="275"/>
        <end position="297"/>
    </location>
</feature>
<gene>
    <name evidence="10" type="ORF">A2637_00665</name>
</gene>
<dbReference type="AlphaFoldDB" id="A0A1F6TH94"/>
<comment type="similarity">
    <text evidence="2">Belongs to the ABC-2 integral membrane protein family.</text>
</comment>
<dbReference type="Proteomes" id="UP000179360">
    <property type="component" value="Unassembled WGS sequence"/>
</dbReference>
<evidence type="ECO:0000256" key="6">
    <source>
        <dbReference type="ARBA" id="ARBA00022989"/>
    </source>
</evidence>
<evidence type="ECO:0000256" key="1">
    <source>
        <dbReference type="ARBA" id="ARBA00004651"/>
    </source>
</evidence>
<evidence type="ECO:0000256" key="3">
    <source>
        <dbReference type="ARBA" id="ARBA00022448"/>
    </source>
</evidence>
<dbReference type="InterPro" id="IPR051449">
    <property type="entry name" value="ABC-2_transporter_component"/>
</dbReference>
<evidence type="ECO:0000256" key="7">
    <source>
        <dbReference type="ARBA" id="ARBA00023136"/>
    </source>
</evidence>
<comment type="caution">
    <text evidence="10">The sequence shown here is derived from an EMBL/GenBank/DDBJ whole genome shotgun (WGS) entry which is preliminary data.</text>
</comment>
<evidence type="ECO:0000256" key="8">
    <source>
        <dbReference type="SAM" id="Phobius"/>
    </source>
</evidence>
<dbReference type="GO" id="GO:0140359">
    <property type="term" value="F:ABC-type transporter activity"/>
    <property type="evidence" value="ECO:0007669"/>
    <property type="project" value="InterPro"/>
</dbReference>
<dbReference type="InterPro" id="IPR047817">
    <property type="entry name" value="ABC2_TM_bact-type"/>
</dbReference>
<name>A0A1F6TH94_9PROT</name>
<keyword evidence="7 8" id="KW-0472">Membrane</keyword>
<dbReference type="PANTHER" id="PTHR30294">
    <property type="entry name" value="MEMBRANE COMPONENT OF ABC TRANSPORTER YHHJ-RELATED"/>
    <property type="match status" value="1"/>
</dbReference>
<feature type="transmembrane region" description="Helical" evidence="8">
    <location>
        <begin position="351"/>
        <end position="371"/>
    </location>
</feature>
<keyword evidence="3" id="KW-0813">Transport</keyword>
<evidence type="ECO:0000313" key="10">
    <source>
        <dbReference type="EMBL" id="OGI44481.1"/>
    </source>
</evidence>
<dbReference type="GO" id="GO:0005886">
    <property type="term" value="C:plasma membrane"/>
    <property type="evidence" value="ECO:0007669"/>
    <property type="project" value="UniProtKB-SubCell"/>
</dbReference>
<sequence>MLTIFHRLAAAVIKEIRLILRDKEALIILFIMPMVFVLILSLALRDSFHERAGVRFALLIVNQDRGPVGDKLVEIFSQSANFRTEVVTANGPVPSAAALDADLRAGRYKFAFRIPPKTSERALRRVQQQLGLQPTGKVPEASVALTLLSDPTVRGDQRALVQAALNRALQGVESGMLLQQFAAIGKRLAPFAANVPGVPALRAPKTLDAFAEVKDPDETGKPYKEQTPTSVQQNAPAWTMLAMFFLVIPLSVTLIKERQVGSLTRLQSMGAPAWVLLAGKILPYFVINQVQLVLILIEGMYVLPLFGGDVLTIGDAPVAIALVSVAASLAAIGFGLLIASFSRTPEQATTFGATSVLVLAAVGGIMVPKLVMPPAMQRLGDLSPMSWGLEGFLDIFVRGGGVAEVLPECSQLLVFAAVCLIIAVWQFARRMANVS</sequence>
<dbReference type="PANTHER" id="PTHR30294:SF38">
    <property type="entry name" value="TRANSPORT PERMEASE PROTEIN"/>
    <property type="match status" value="1"/>
</dbReference>
<dbReference type="PROSITE" id="PS51012">
    <property type="entry name" value="ABC_TM2"/>
    <property type="match status" value="1"/>
</dbReference>
<dbReference type="STRING" id="1817764.A2637_00665"/>
<dbReference type="InterPro" id="IPR013525">
    <property type="entry name" value="ABC2_TM"/>
</dbReference>
<evidence type="ECO:0000256" key="5">
    <source>
        <dbReference type="ARBA" id="ARBA00022692"/>
    </source>
</evidence>
<evidence type="ECO:0000313" key="11">
    <source>
        <dbReference type="Proteomes" id="UP000179360"/>
    </source>
</evidence>
<evidence type="ECO:0000256" key="2">
    <source>
        <dbReference type="ARBA" id="ARBA00007783"/>
    </source>
</evidence>
<feature type="transmembrane region" description="Helical" evidence="8">
    <location>
        <begin position="317"/>
        <end position="339"/>
    </location>
</feature>
<dbReference type="Pfam" id="PF12698">
    <property type="entry name" value="ABC2_membrane_3"/>
    <property type="match status" value="1"/>
</dbReference>
<feature type="transmembrane region" description="Helical" evidence="8">
    <location>
        <begin position="235"/>
        <end position="255"/>
    </location>
</feature>
<feature type="transmembrane region" description="Helical" evidence="8">
    <location>
        <begin position="410"/>
        <end position="428"/>
    </location>
</feature>
<keyword evidence="4" id="KW-1003">Cell membrane</keyword>